<gene>
    <name evidence="2" type="ORF">BLNAU_20973</name>
</gene>
<evidence type="ECO:0000256" key="1">
    <source>
        <dbReference type="SAM" id="MobiDB-lite"/>
    </source>
</evidence>
<feature type="compositionally biased region" description="Basic residues" evidence="1">
    <location>
        <begin position="409"/>
        <end position="420"/>
    </location>
</feature>
<dbReference type="InterPro" id="IPR012337">
    <property type="entry name" value="RNaseH-like_sf"/>
</dbReference>
<evidence type="ECO:0000313" key="3">
    <source>
        <dbReference type="Proteomes" id="UP001281761"/>
    </source>
</evidence>
<feature type="region of interest" description="Disordered" evidence="1">
    <location>
        <begin position="378"/>
        <end position="420"/>
    </location>
</feature>
<accession>A0ABQ9X0J1</accession>
<reference evidence="2 3" key="1">
    <citation type="journal article" date="2022" name="bioRxiv">
        <title>Genomics of Preaxostyla Flagellates Illuminates Evolutionary Transitions and the Path Towards Mitochondrial Loss.</title>
        <authorList>
            <person name="Novak L.V.F."/>
            <person name="Treitli S.C."/>
            <person name="Pyrih J."/>
            <person name="Halakuc P."/>
            <person name="Pipaliya S.V."/>
            <person name="Vacek V."/>
            <person name="Brzon O."/>
            <person name="Soukal P."/>
            <person name="Eme L."/>
            <person name="Dacks J.B."/>
            <person name="Karnkowska A."/>
            <person name="Elias M."/>
            <person name="Hampl V."/>
        </authorList>
    </citation>
    <scope>NUCLEOTIDE SEQUENCE [LARGE SCALE GENOMIC DNA]</scope>
    <source>
        <strain evidence="2">NAU3</strain>
        <tissue evidence="2">Gut</tissue>
    </source>
</reference>
<dbReference type="Proteomes" id="UP001281761">
    <property type="component" value="Unassembled WGS sequence"/>
</dbReference>
<sequence>MSTIDSINQEAEDDWFSVAVILIYGVPIDIEGVDLFDFTKVRSDIPDKEGTVLVKLRKHTDHSLHDQGRHYLLCTFTNMALGPCLYYQRLGSNEFKTIIKDVWYAAQKGGSDKITDYLKVLNRSKDYRSFALHSLSILKQYDIRTVCFVADNAEALQDGITFQNSTDEQRQELLSFQPTIPLSLRCHNHLLHLAWGDVKYHAPHLSTILESMHKLIQAFPSELQTLIGSKPHKVSQTRWLDEYGPVCWFTKHYHRFPTLSDSERQFFKELEFVKGILEPLWILKNHFSRRDCTISDVFLLLSIAVKTILTNADSMVSDRWKSISQLTIDCLFVRFFCSSSAPFMLFSAALTKLGRDSIYMNKPIVDFDIKLTEIPEPASISESESSNEIIEVTSDDDYSSSSQQSMRTKTAKRQPKNGIR</sequence>
<proteinExistence type="predicted"/>
<keyword evidence="3" id="KW-1185">Reference proteome</keyword>
<dbReference type="SUPFAM" id="SSF53098">
    <property type="entry name" value="Ribonuclease H-like"/>
    <property type="match status" value="1"/>
</dbReference>
<feature type="compositionally biased region" description="Low complexity" evidence="1">
    <location>
        <begin position="378"/>
        <end position="391"/>
    </location>
</feature>
<dbReference type="EMBL" id="JARBJD010000313">
    <property type="protein sequence ID" value="KAK2944141.1"/>
    <property type="molecule type" value="Genomic_DNA"/>
</dbReference>
<organism evidence="2 3">
    <name type="scientific">Blattamonas nauphoetae</name>
    <dbReference type="NCBI Taxonomy" id="2049346"/>
    <lineage>
        <taxon>Eukaryota</taxon>
        <taxon>Metamonada</taxon>
        <taxon>Preaxostyla</taxon>
        <taxon>Oxymonadida</taxon>
        <taxon>Blattamonas</taxon>
    </lineage>
</organism>
<comment type="caution">
    <text evidence="2">The sequence shown here is derived from an EMBL/GenBank/DDBJ whole genome shotgun (WGS) entry which is preliminary data.</text>
</comment>
<protein>
    <submittedName>
        <fullName evidence="2">Uncharacterized protein</fullName>
    </submittedName>
</protein>
<name>A0ABQ9X0J1_9EUKA</name>
<evidence type="ECO:0000313" key="2">
    <source>
        <dbReference type="EMBL" id="KAK2944141.1"/>
    </source>
</evidence>